<feature type="compositionally biased region" description="Basic and acidic residues" evidence="3">
    <location>
        <begin position="700"/>
        <end position="763"/>
    </location>
</feature>
<dbReference type="CDD" id="cd00761">
    <property type="entry name" value="Glyco_tranf_GTA_type"/>
    <property type="match status" value="2"/>
</dbReference>
<accession>D3E312</accession>
<evidence type="ECO:0000256" key="1">
    <source>
        <dbReference type="ARBA" id="ARBA00022676"/>
    </source>
</evidence>
<sequence>MNYKISIIIPVYNVENYIEKSLNSIISQSIGIENLEVILVDDNSTDNSANIIKKYVSKYDNFKGIYCDIGSGFCGRPRNIGLSYATSEYIMYLDSDDWLEETACEVLYNTIINENADIVCGSQTRLDNEGNRKFYYHLWVTTLTDPNEDYNTRMKTTQEIIDDPNFKLVVTDLDKNPNILGHANVWGKIFKKDLITENELSFPEDIVAQDSVFLLNSFFVAEKIVFINDIIVHYNNLRCDDDDKSASYVKTTKNLFGRIKAYDLMDNISKKFSKEEFFYRYLLVGKLNYWFNSFLMDSNISTYEIKLLFKKYSHLFSNCYKFNTNLRKDIKNIFKEIDEGNYDIAASTVSKLQSKSFSASENKIKVSVIIPIYNNEKFLSKCLDSVINQTLNEIEIICIDDGSSDNSIEILNQYVLKDSRLKIISQENLGAATARNNGLKIAKGEYIAFLDSDDWLELNAFEKLYENITTNNSDLVLFNSIEHKENANLKERIHIKNDSIPDYNYYTFNYNYKKDLVMNGYLDIWSKMYRTSFLKENNIQFSNHQIFNDIQFHIKTMLNAKKISYCPEFLYNYLRINHPSLQNNLSLGNESFILLDIIDEIEDYLIDNEFYNELKSNFIRFKLTELESTLEKLENPYRNEFFKLIKNNFKKMQLTEYQRKELPPENYQFFNDVLTYDSFFEYALKNSEKERQKLSNALADSEKDRQKLSNDLENSGKERQKLSDALVDSEKEREKLSDALESSEKEREKLSDALESSEIERQKLSNALESSEKERQKLSNDLKNSEKEQELIKKEFTSSNSWKVTEPLRKIRRTIKK</sequence>
<dbReference type="GO" id="GO:0016757">
    <property type="term" value="F:glycosyltransferase activity"/>
    <property type="evidence" value="ECO:0007669"/>
    <property type="project" value="UniProtKB-KW"/>
</dbReference>
<feature type="region of interest" description="Disordered" evidence="3">
    <location>
        <begin position="694"/>
        <end position="789"/>
    </location>
</feature>
<protein>
    <submittedName>
        <fullName evidence="5">Glycosyl transferase GT2 family</fullName>
    </submittedName>
</protein>
<gene>
    <name evidence="5" type="ordered locus">mru_1072</name>
</gene>
<name>D3E312_METRM</name>
<dbReference type="RefSeq" id="WP_012955873.1">
    <property type="nucleotide sequence ID" value="NC_013790.1"/>
</dbReference>
<feature type="domain" description="Glycosyltransferase 2-like" evidence="4">
    <location>
        <begin position="367"/>
        <end position="501"/>
    </location>
</feature>
<dbReference type="EMBL" id="CP001719">
    <property type="protein sequence ID" value="ADC46923.1"/>
    <property type="molecule type" value="Genomic_DNA"/>
</dbReference>
<dbReference type="AlphaFoldDB" id="D3E312"/>
<evidence type="ECO:0000256" key="2">
    <source>
        <dbReference type="ARBA" id="ARBA00022679"/>
    </source>
</evidence>
<dbReference type="InterPro" id="IPR029044">
    <property type="entry name" value="Nucleotide-diphossugar_trans"/>
</dbReference>
<keyword evidence="1" id="KW-0328">Glycosyltransferase</keyword>
<evidence type="ECO:0000259" key="4">
    <source>
        <dbReference type="Pfam" id="PF00535"/>
    </source>
</evidence>
<dbReference type="InterPro" id="IPR001173">
    <property type="entry name" value="Glyco_trans_2-like"/>
</dbReference>
<evidence type="ECO:0000313" key="6">
    <source>
        <dbReference type="Proteomes" id="UP000008680"/>
    </source>
</evidence>
<dbReference type="PANTHER" id="PTHR22916:SF51">
    <property type="entry name" value="GLYCOSYLTRANSFERASE EPSH-RELATED"/>
    <property type="match status" value="1"/>
</dbReference>
<dbReference type="eggNOG" id="arCOG00373">
    <property type="taxonomic scope" value="Archaea"/>
</dbReference>
<dbReference type="OrthoDB" id="46222at2157"/>
<dbReference type="HOGENOM" id="CLU_410856_0_0_2"/>
<dbReference type="Proteomes" id="UP000008680">
    <property type="component" value="Chromosome"/>
</dbReference>
<dbReference type="PANTHER" id="PTHR22916">
    <property type="entry name" value="GLYCOSYLTRANSFERASE"/>
    <property type="match status" value="1"/>
</dbReference>
<dbReference type="eggNOG" id="arCOG01381">
    <property type="taxonomic scope" value="Archaea"/>
</dbReference>
<feature type="domain" description="Glycosyltransferase 2-like" evidence="4">
    <location>
        <begin position="6"/>
        <end position="167"/>
    </location>
</feature>
<dbReference type="Gene3D" id="3.90.550.10">
    <property type="entry name" value="Spore Coat Polysaccharide Biosynthesis Protein SpsA, Chain A"/>
    <property type="match status" value="2"/>
</dbReference>
<dbReference type="Pfam" id="PF00535">
    <property type="entry name" value="Glycos_transf_2"/>
    <property type="match status" value="2"/>
</dbReference>
<dbReference type="PATRIC" id="fig|634498.28.peg.1073"/>
<dbReference type="CAZy" id="GT2">
    <property type="family name" value="Glycosyltransferase Family 2"/>
</dbReference>
<keyword evidence="2 5" id="KW-0808">Transferase</keyword>
<evidence type="ECO:0000313" key="5">
    <source>
        <dbReference type="EMBL" id="ADC46923.1"/>
    </source>
</evidence>
<dbReference type="STRING" id="634498.mru_1072"/>
<keyword evidence="6" id="KW-1185">Reference proteome</keyword>
<dbReference type="GeneID" id="8770724"/>
<dbReference type="SUPFAM" id="SSF53448">
    <property type="entry name" value="Nucleotide-diphospho-sugar transferases"/>
    <property type="match status" value="2"/>
</dbReference>
<reference evidence="5 6" key="1">
    <citation type="journal article" date="2010" name="PLoS ONE">
        <title>The genome sequence of the rumen methanogen Methanobrevibacter ruminantium reveals new possibilities for controlling ruminant methane emissions.</title>
        <authorList>
            <person name="Leahy S.C."/>
            <person name="Kelly W.J."/>
            <person name="Altermann E."/>
            <person name="Ronimus R.S."/>
            <person name="Yeoman C.J."/>
            <person name="Pacheco D.M."/>
            <person name="Li D."/>
            <person name="Kong Z."/>
            <person name="McTavish S."/>
            <person name="Sang C."/>
            <person name="Lambie S.C."/>
            <person name="Janssen P.H."/>
            <person name="Dey D."/>
            <person name="Attwood G.T."/>
        </authorList>
    </citation>
    <scope>NUCLEOTIDE SEQUENCE [LARGE SCALE GENOMIC DNA]</scope>
    <source>
        <strain evidence="6">ATCC 35063 / DSM 1093 / JCM 13430 / OCM 146 / M1</strain>
    </source>
</reference>
<dbReference type="KEGG" id="mru:mru_1072"/>
<proteinExistence type="predicted"/>
<feature type="compositionally biased region" description="Basic and acidic residues" evidence="3">
    <location>
        <begin position="770"/>
        <end position="789"/>
    </location>
</feature>
<evidence type="ECO:0000256" key="3">
    <source>
        <dbReference type="SAM" id="MobiDB-lite"/>
    </source>
</evidence>
<organism evidence="5 6">
    <name type="scientific">Methanobrevibacter ruminantium (strain ATCC 35063 / DSM 1093 / JCM 13430 / OCM 146 / M1)</name>
    <name type="common">Methanobacterium ruminantium</name>
    <dbReference type="NCBI Taxonomy" id="634498"/>
    <lineage>
        <taxon>Archaea</taxon>
        <taxon>Methanobacteriati</taxon>
        <taxon>Methanobacteriota</taxon>
        <taxon>Methanomada group</taxon>
        <taxon>Methanobacteria</taxon>
        <taxon>Methanobacteriales</taxon>
        <taxon>Methanobacteriaceae</taxon>
        <taxon>Methanobrevibacter</taxon>
    </lineage>
</organism>